<dbReference type="RefSeq" id="WP_118089472.1">
    <property type="nucleotide sequence ID" value="NZ_JBAFTV010000136.1"/>
</dbReference>
<proteinExistence type="predicted"/>
<accession>A0A395TZ20</accession>
<evidence type="ECO:0000313" key="1">
    <source>
        <dbReference type="EMBL" id="RGP88426.1"/>
    </source>
</evidence>
<evidence type="ECO:0000313" key="2">
    <source>
        <dbReference type="Proteomes" id="UP000266701"/>
    </source>
</evidence>
<dbReference type="AlphaFoldDB" id="A0A395TZ20"/>
<dbReference type="EMBL" id="MCBA01000115">
    <property type="protein sequence ID" value="RGP88426.1"/>
    <property type="molecule type" value="Genomic_DNA"/>
</dbReference>
<dbReference type="Proteomes" id="UP000266701">
    <property type="component" value="Unassembled WGS sequence"/>
</dbReference>
<reference evidence="1 2" key="1">
    <citation type="journal article" date="2017" name="Emerg. Infect. Dis.">
        <title>Carbapenemase VCC-1-Producing Vibrio cholerae in Coastal Waters of Germany.</title>
        <authorList>
            <person name="Hammerl J.A."/>
            <person name="Jackel C."/>
            <person name="Bortolaia V."/>
            <person name="Schwartz K."/>
            <person name="Bier N."/>
            <person name="Hendriksen R.S."/>
            <person name="Guerra B."/>
            <person name="Strauch E."/>
        </authorList>
    </citation>
    <scope>NUCLEOTIDE SEQUENCE [LARGE SCALE GENOMIC DNA]</scope>
    <source>
        <strain evidence="1 2">VN-2825</strain>
    </source>
</reference>
<sequence>MKVHLLKDSTDLRSVAEVLLTLRPDFDLESLSAQILKQQSNGYKVAYVKSGDAVLGVAGFCICEKLAWGIMPIS</sequence>
<protein>
    <recommendedName>
        <fullName evidence="3">Acetyltransferase</fullName>
    </recommendedName>
</protein>
<name>A0A395TZ20_VIBCL</name>
<organism evidence="1 2">
    <name type="scientific">Vibrio cholerae</name>
    <dbReference type="NCBI Taxonomy" id="666"/>
    <lineage>
        <taxon>Bacteria</taxon>
        <taxon>Pseudomonadati</taxon>
        <taxon>Pseudomonadota</taxon>
        <taxon>Gammaproteobacteria</taxon>
        <taxon>Vibrionales</taxon>
        <taxon>Vibrionaceae</taxon>
        <taxon>Vibrio</taxon>
    </lineage>
</organism>
<gene>
    <name evidence="1" type="ORF">BC353_19535</name>
</gene>
<comment type="caution">
    <text evidence="1">The sequence shown here is derived from an EMBL/GenBank/DDBJ whole genome shotgun (WGS) entry which is preliminary data.</text>
</comment>
<evidence type="ECO:0008006" key="3">
    <source>
        <dbReference type="Google" id="ProtNLM"/>
    </source>
</evidence>